<dbReference type="SMART" id="SM00066">
    <property type="entry name" value="GAL4"/>
    <property type="match status" value="1"/>
</dbReference>
<evidence type="ECO:0000256" key="2">
    <source>
        <dbReference type="ARBA" id="ARBA00022833"/>
    </source>
</evidence>
<dbReference type="Proteomes" id="UP000039046">
    <property type="component" value="Unassembled WGS sequence"/>
</dbReference>
<dbReference type="AlphaFoldDB" id="A0A0A1SXY3"/>
<proteinExistence type="predicted"/>
<evidence type="ECO:0000259" key="7">
    <source>
        <dbReference type="PROSITE" id="PS50048"/>
    </source>
</evidence>
<dbReference type="GO" id="GO:0000981">
    <property type="term" value="F:DNA-binding transcription factor activity, RNA polymerase II-specific"/>
    <property type="evidence" value="ECO:0007669"/>
    <property type="project" value="InterPro"/>
</dbReference>
<reference evidence="8 9" key="1">
    <citation type="journal article" date="2015" name="Genome Announc.">
        <title>Draft Genome Sequence and Gene Annotation of the Entomopathogenic Fungus Verticillium hemipterigenum.</title>
        <authorList>
            <person name="Horn F."/>
            <person name="Habel A."/>
            <person name="Scharf D.H."/>
            <person name="Dworschak J."/>
            <person name="Brakhage A.A."/>
            <person name="Guthke R."/>
            <person name="Hertweck C."/>
            <person name="Linde J."/>
        </authorList>
    </citation>
    <scope>NUCLEOTIDE SEQUENCE [LARGE SCALE GENOMIC DNA]</scope>
</reference>
<organism evidence="8 9">
    <name type="scientific">[Torrubiella] hemipterigena</name>
    <dbReference type="NCBI Taxonomy" id="1531966"/>
    <lineage>
        <taxon>Eukaryota</taxon>
        <taxon>Fungi</taxon>
        <taxon>Dikarya</taxon>
        <taxon>Ascomycota</taxon>
        <taxon>Pezizomycotina</taxon>
        <taxon>Sordariomycetes</taxon>
        <taxon>Hypocreomycetidae</taxon>
        <taxon>Hypocreales</taxon>
        <taxon>Clavicipitaceae</taxon>
        <taxon>Clavicipitaceae incertae sedis</taxon>
        <taxon>'Torrubiella' clade</taxon>
    </lineage>
</organism>
<evidence type="ECO:0000256" key="1">
    <source>
        <dbReference type="ARBA" id="ARBA00022723"/>
    </source>
</evidence>
<name>A0A0A1SXY3_9HYPO</name>
<keyword evidence="4" id="KW-0238">DNA-binding</keyword>
<sequence length="514" mass="57544">MPRKGFEKVQTGCLTCKARKVKCDETQPTCMRCQSSRRHCGGYRQTSASSYKWQYLLSPHSVVHRRTNCSNADQRSLAFFHRTLAPVLSGPLRNQFWTVQVASVEYGLAGAKHAVLALNAPFEHYANRQSTADASLRSAVYYNTSVNIAIEQYNKAINSVLAWRMTAVSLEAVLVICILFVSIEYATGNPTAAVTHLNHGISLLRSSRLIPEAIISQFRYLSVLPRYSGADISSFCFIGEGSEARIHSLIKFVDLGAAEAALSPLVYKCARLPLLQASITSDAEVLHRESLQQDLDRWWSLFMDLRRRGSVRTPGTQRAITQISLVQGAGLLEVRWLVAKIWMDTTPLQDEHAYDSYLNGFCRIVKASSKVQDECSDMSDALAFNIGYTAPLYFTTLKCRQFDIRLKALSLMEMLFCREKAVWHQPLLCAAARRAIELEHGVSLYRHDNTYLASAELGPHLVTSGLLVTRIEIGAAELLSKSCESFMEYRVPFQVWTEGNGPHTILQNIKVSNC</sequence>
<dbReference type="PROSITE" id="PS00463">
    <property type="entry name" value="ZN2_CY6_FUNGAL_1"/>
    <property type="match status" value="1"/>
</dbReference>
<evidence type="ECO:0000313" key="8">
    <source>
        <dbReference type="EMBL" id="CEJ83181.1"/>
    </source>
</evidence>
<evidence type="ECO:0000256" key="6">
    <source>
        <dbReference type="ARBA" id="ARBA00023242"/>
    </source>
</evidence>
<dbReference type="STRING" id="1531966.A0A0A1SXY3"/>
<keyword evidence="3" id="KW-0805">Transcription regulation</keyword>
<dbReference type="InterPro" id="IPR036864">
    <property type="entry name" value="Zn2-C6_fun-type_DNA-bd_sf"/>
</dbReference>
<dbReference type="OrthoDB" id="2593732at2759"/>
<protein>
    <recommendedName>
        <fullName evidence="7">Zn(2)-C6 fungal-type domain-containing protein</fullName>
    </recommendedName>
</protein>
<dbReference type="HOGENOM" id="CLU_011409_12_1_1"/>
<dbReference type="CDD" id="cd00067">
    <property type="entry name" value="GAL4"/>
    <property type="match status" value="1"/>
</dbReference>
<dbReference type="SUPFAM" id="SSF57701">
    <property type="entry name" value="Zn2/Cys6 DNA-binding domain"/>
    <property type="match status" value="1"/>
</dbReference>
<dbReference type="Pfam" id="PF00172">
    <property type="entry name" value="Zn_clus"/>
    <property type="match status" value="1"/>
</dbReference>
<evidence type="ECO:0000256" key="4">
    <source>
        <dbReference type="ARBA" id="ARBA00023125"/>
    </source>
</evidence>
<dbReference type="Gene3D" id="4.10.240.10">
    <property type="entry name" value="Zn(2)-C6 fungal-type DNA-binding domain"/>
    <property type="match status" value="1"/>
</dbReference>
<evidence type="ECO:0000256" key="5">
    <source>
        <dbReference type="ARBA" id="ARBA00023163"/>
    </source>
</evidence>
<dbReference type="InterPro" id="IPR052360">
    <property type="entry name" value="Transcr_Regulatory_Proteins"/>
</dbReference>
<evidence type="ECO:0000256" key="3">
    <source>
        <dbReference type="ARBA" id="ARBA00023015"/>
    </source>
</evidence>
<dbReference type="PROSITE" id="PS50048">
    <property type="entry name" value="ZN2_CY6_FUNGAL_2"/>
    <property type="match status" value="1"/>
</dbReference>
<keyword evidence="5" id="KW-0804">Transcription</keyword>
<keyword evidence="6" id="KW-0539">Nucleus</keyword>
<evidence type="ECO:0000313" key="9">
    <source>
        <dbReference type="Proteomes" id="UP000039046"/>
    </source>
</evidence>
<keyword evidence="1" id="KW-0479">Metal-binding</keyword>
<dbReference type="EMBL" id="CDHN01000001">
    <property type="protein sequence ID" value="CEJ83181.1"/>
    <property type="molecule type" value="Genomic_DNA"/>
</dbReference>
<keyword evidence="9" id="KW-1185">Reference proteome</keyword>
<dbReference type="PANTHER" id="PTHR36206:SF12">
    <property type="entry name" value="ASPERCRYPTIN BIOSYNTHESIS CLUSTER-SPECIFIC TRANSCRIPTION REGULATOR ATNN-RELATED"/>
    <property type="match status" value="1"/>
</dbReference>
<gene>
    <name evidence="8" type="ORF">VHEMI03202</name>
</gene>
<dbReference type="PANTHER" id="PTHR36206">
    <property type="entry name" value="ASPERCRYPTIN BIOSYNTHESIS CLUSTER-SPECIFIC TRANSCRIPTION REGULATOR ATNN-RELATED"/>
    <property type="match status" value="1"/>
</dbReference>
<keyword evidence="2" id="KW-0862">Zinc</keyword>
<dbReference type="GO" id="GO:0003677">
    <property type="term" value="F:DNA binding"/>
    <property type="evidence" value="ECO:0007669"/>
    <property type="project" value="UniProtKB-KW"/>
</dbReference>
<accession>A0A0A1SXY3</accession>
<feature type="domain" description="Zn(2)-C6 fungal-type" evidence="7">
    <location>
        <begin position="12"/>
        <end position="40"/>
    </location>
</feature>
<dbReference type="InterPro" id="IPR001138">
    <property type="entry name" value="Zn2Cys6_DnaBD"/>
</dbReference>
<dbReference type="GO" id="GO:0008270">
    <property type="term" value="F:zinc ion binding"/>
    <property type="evidence" value="ECO:0007669"/>
    <property type="project" value="InterPro"/>
</dbReference>